<evidence type="ECO:0000313" key="1">
    <source>
        <dbReference type="EMBL" id="TDX84002.1"/>
    </source>
</evidence>
<organism evidence="1 2">
    <name type="scientific">Epilithonimonas xixisoli</name>
    <dbReference type="NCBI Taxonomy" id="1476462"/>
    <lineage>
        <taxon>Bacteria</taxon>
        <taxon>Pseudomonadati</taxon>
        <taxon>Bacteroidota</taxon>
        <taxon>Flavobacteriia</taxon>
        <taxon>Flavobacteriales</taxon>
        <taxon>Weeksellaceae</taxon>
        <taxon>Chryseobacterium group</taxon>
        <taxon>Epilithonimonas</taxon>
    </lineage>
</organism>
<keyword evidence="2" id="KW-1185">Reference proteome</keyword>
<dbReference type="RefSeq" id="WP_133944050.1">
    <property type="nucleotide sequence ID" value="NZ_SOEO01000002.1"/>
</dbReference>
<dbReference type="AlphaFoldDB" id="A0A4R8I552"/>
<evidence type="ECO:0000313" key="2">
    <source>
        <dbReference type="Proteomes" id="UP000295313"/>
    </source>
</evidence>
<proteinExistence type="predicted"/>
<dbReference type="OrthoDB" id="7558053at2"/>
<protein>
    <submittedName>
        <fullName evidence="1">Uncharacterized protein</fullName>
    </submittedName>
</protein>
<gene>
    <name evidence="1" type="ORF">B0I22_1590</name>
</gene>
<dbReference type="Proteomes" id="UP000295313">
    <property type="component" value="Unassembled WGS sequence"/>
</dbReference>
<sequence length="283" mass="30895">MFLNGKQYQSFWLNGKQYDKGYLNGKQILGETLHSHTVRILARATAIGATPPTNIAHFDTYVRSMVAIWTEYCDVFFRFRGTGDTNFKRINLANPEGALADFYGGYTLDISGFKGNGVNAYVDTNFNPSLLVSGQKYQLNDASRGAIVAQSDGGSYVSALIDGVLGSPSNQMGGFTQANSNRINSGTSNTSGNTDFIGIGLKVFNRITSSLVVAINKSLFAEFRSNSSILINQKQMILRANNFYSQSKISSYFMGKSIPFEVSQQIRTAENADMANLGLPQIA</sequence>
<accession>A0A4R8I552</accession>
<reference evidence="1 2" key="1">
    <citation type="submission" date="2019-03" db="EMBL/GenBank/DDBJ databases">
        <title>Genomic Encyclopedia of Type Strains, Phase III (KMG-III): the genomes of soil and plant-associated and newly described type strains.</title>
        <authorList>
            <person name="Whitman W."/>
        </authorList>
    </citation>
    <scope>NUCLEOTIDE SEQUENCE [LARGE SCALE GENOMIC DNA]</scope>
    <source>
        <strain evidence="1 2">CGMCC 1.12802</strain>
    </source>
</reference>
<comment type="caution">
    <text evidence="1">The sequence shown here is derived from an EMBL/GenBank/DDBJ whole genome shotgun (WGS) entry which is preliminary data.</text>
</comment>
<dbReference type="EMBL" id="SOEO01000002">
    <property type="protein sequence ID" value="TDX84002.1"/>
    <property type="molecule type" value="Genomic_DNA"/>
</dbReference>
<name>A0A4R8I552_9FLAO</name>